<evidence type="ECO:0000259" key="5">
    <source>
        <dbReference type="PROSITE" id="PS51379"/>
    </source>
</evidence>
<evidence type="ECO:0000256" key="4">
    <source>
        <dbReference type="SAM" id="Phobius"/>
    </source>
</evidence>
<feature type="transmembrane region" description="Helical" evidence="4">
    <location>
        <begin position="121"/>
        <end position="137"/>
    </location>
</feature>
<feature type="domain" description="4Fe-4S ferredoxin-type" evidence="5">
    <location>
        <begin position="192"/>
        <end position="222"/>
    </location>
</feature>
<gene>
    <name evidence="6" type="primary">yccM_9</name>
    <name evidence="6" type="ORF">SDC9_94625</name>
</gene>
<keyword evidence="3 4" id="KW-0472">Membrane</keyword>
<keyword evidence="2" id="KW-1003">Cell membrane</keyword>
<feature type="transmembrane region" description="Helical" evidence="4">
    <location>
        <begin position="7"/>
        <end position="24"/>
    </location>
</feature>
<feature type="transmembrane region" description="Helical" evidence="4">
    <location>
        <begin position="88"/>
        <end position="109"/>
    </location>
</feature>
<evidence type="ECO:0000256" key="2">
    <source>
        <dbReference type="ARBA" id="ARBA00022475"/>
    </source>
</evidence>
<feature type="domain" description="4Fe-4S ferredoxin-type" evidence="5">
    <location>
        <begin position="161"/>
        <end position="190"/>
    </location>
</feature>
<comment type="caution">
    <text evidence="6">The sequence shown here is derived from an EMBL/GenBank/DDBJ whole genome shotgun (WGS) entry which is preliminary data.</text>
</comment>
<keyword evidence="4" id="KW-1133">Transmembrane helix</keyword>
<evidence type="ECO:0000256" key="1">
    <source>
        <dbReference type="ARBA" id="ARBA00004236"/>
    </source>
</evidence>
<dbReference type="InterPro" id="IPR017896">
    <property type="entry name" value="4Fe4S_Fe-S-bd"/>
</dbReference>
<dbReference type="InterPro" id="IPR052378">
    <property type="entry name" value="NosR_regulator"/>
</dbReference>
<reference evidence="6" key="1">
    <citation type="submission" date="2019-08" db="EMBL/GenBank/DDBJ databases">
        <authorList>
            <person name="Kucharzyk K."/>
            <person name="Murdoch R.W."/>
            <person name="Higgins S."/>
            <person name="Loffler F."/>
        </authorList>
    </citation>
    <scope>NUCLEOTIDE SEQUENCE</scope>
</reference>
<dbReference type="EMBL" id="VSSQ01011871">
    <property type="protein sequence ID" value="MPM47904.1"/>
    <property type="molecule type" value="Genomic_DNA"/>
</dbReference>
<dbReference type="Gene3D" id="3.30.70.20">
    <property type="match status" value="1"/>
</dbReference>
<dbReference type="Pfam" id="PF12801">
    <property type="entry name" value="Fer4_5"/>
    <property type="match status" value="1"/>
</dbReference>
<evidence type="ECO:0000313" key="6">
    <source>
        <dbReference type="EMBL" id="MPM47904.1"/>
    </source>
</evidence>
<organism evidence="6">
    <name type="scientific">bioreactor metagenome</name>
    <dbReference type="NCBI Taxonomy" id="1076179"/>
    <lineage>
        <taxon>unclassified sequences</taxon>
        <taxon>metagenomes</taxon>
        <taxon>ecological metagenomes</taxon>
    </lineage>
</organism>
<keyword evidence="4" id="KW-0812">Transmembrane</keyword>
<proteinExistence type="predicted"/>
<dbReference type="GO" id="GO:0005886">
    <property type="term" value="C:plasma membrane"/>
    <property type="evidence" value="ECO:0007669"/>
    <property type="project" value="UniProtKB-SubCell"/>
</dbReference>
<evidence type="ECO:0000256" key="3">
    <source>
        <dbReference type="ARBA" id="ARBA00023136"/>
    </source>
</evidence>
<name>A0A645AE11_9ZZZZ</name>
<dbReference type="SUPFAM" id="SSF54862">
    <property type="entry name" value="4Fe-4S ferredoxins"/>
    <property type="match status" value="1"/>
</dbReference>
<dbReference type="InterPro" id="IPR017900">
    <property type="entry name" value="4Fe4S_Fe_S_CS"/>
</dbReference>
<protein>
    <submittedName>
        <fullName evidence="6">Putative electron transport protein YccM</fullName>
    </submittedName>
</protein>
<dbReference type="PANTHER" id="PTHR30224">
    <property type="entry name" value="ELECTRON TRANSPORT PROTEIN"/>
    <property type="match status" value="1"/>
</dbReference>
<accession>A0A645AE11</accession>
<dbReference type="PROSITE" id="PS00198">
    <property type="entry name" value="4FE4S_FER_1"/>
    <property type="match status" value="1"/>
</dbReference>
<sequence length="237" mass="27097">MKQRKITAFRIMCLLIAVAVLVFLGSGYRIIILLLSIFSALVFGRLWCGYVCPLGFYQELLSMLRKRLHIPTFHVSLKAKSYLRPLKWIILVYFLASVLFLGMRPVMYIRPDLSFSSADMSIYKIIIVGIVTGICFLKERAFCKYCPLGTLRGFVNKISFGKIKKDNTACTHCRACLECCPMDIRSIYEERSKSDITHSDCIYCMKCIEACPEQDVLSFTLFGKTVLSSKRNSKQVK</sequence>
<feature type="transmembrane region" description="Helical" evidence="4">
    <location>
        <begin position="30"/>
        <end position="57"/>
    </location>
</feature>
<dbReference type="AlphaFoldDB" id="A0A645AE11"/>
<dbReference type="PANTHER" id="PTHR30224:SF4">
    <property type="entry name" value="ELECTRON TRANSPORT PROTEIN YCCM-RELATED"/>
    <property type="match status" value="1"/>
</dbReference>
<comment type="subcellular location">
    <subcellularLocation>
        <location evidence="1">Cell membrane</location>
    </subcellularLocation>
</comment>
<dbReference type="PROSITE" id="PS51379">
    <property type="entry name" value="4FE4S_FER_2"/>
    <property type="match status" value="2"/>
</dbReference>
<dbReference type="Pfam" id="PF13237">
    <property type="entry name" value="Fer4_10"/>
    <property type="match status" value="1"/>
</dbReference>